<dbReference type="GeneID" id="36345972"/>
<dbReference type="AlphaFoldDB" id="W6U8Q7"/>
<comment type="caution">
    <text evidence="1">The sequence shown here is derived from an EMBL/GenBank/DDBJ whole genome shotgun (WGS) entry which is preliminary data.</text>
</comment>
<dbReference type="Proteomes" id="UP000019149">
    <property type="component" value="Unassembled WGS sequence"/>
</dbReference>
<organism evidence="1 2">
    <name type="scientific">Echinococcus granulosus</name>
    <name type="common">Hydatid tapeworm</name>
    <dbReference type="NCBI Taxonomy" id="6210"/>
    <lineage>
        <taxon>Eukaryota</taxon>
        <taxon>Metazoa</taxon>
        <taxon>Spiralia</taxon>
        <taxon>Lophotrochozoa</taxon>
        <taxon>Platyhelminthes</taxon>
        <taxon>Cestoda</taxon>
        <taxon>Eucestoda</taxon>
        <taxon>Cyclophyllidea</taxon>
        <taxon>Taeniidae</taxon>
        <taxon>Echinococcus</taxon>
        <taxon>Echinococcus granulosus group</taxon>
    </lineage>
</organism>
<accession>W6U8Q7</accession>
<proteinExistence type="predicted"/>
<dbReference type="RefSeq" id="XP_024346078.1">
    <property type="nucleotide sequence ID" value="XM_024499506.1"/>
</dbReference>
<dbReference type="CTD" id="36345972"/>
<dbReference type="EMBL" id="APAU02000203">
    <property type="protein sequence ID" value="EUB54882.1"/>
    <property type="molecule type" value="Genomic_DNA"/>
</dbReference>
<evidence type="ECO:0000313" key="1">
    <source>
        <dbReference type="EMBL" id="EUB54882.1"/>
    </source>
</evidence>
<name>W6U8Q7_ECHGR</name>
<sequence length="68" mass="7206">MTNLSALNGLLPSVASFSEGFENNVGETAPAKLVRIANVGILSEYALIEMVIPREGKEGQEKAKSVLC</sequence>
<reference evidence="1 2" key="1">
    <citation type="journal article" date="2013" name="Nat. Genet.">
        <title>The genome of the hydatid tapeworm Echinococcus granulosus.</title>
        <authorList>
            <person name="Zheng H."/>
            <person name="Zhang W."/>
            <person name="Zhang L."/>
            <person name="Zhang Z."/>
            <person name="Li J."/>
            <person name="Lu G."/>
            <person name="Zhu Y."/>
            <person name="Wang Y."/>
            <person name="Huang Y."/>
            <person name="Liu J."/>
            <person name="Kang H."/>
            <person name="Chen J."/>
            <person name="Wang L."/>
            <person name="Chen A."/>
            <person name="Yu S."/>
            <person name="Gao Z."/>
            <person name="Jin L."/>
            <person name="Gu W."/>
            <person name="Wang Z."/>
            <person name="Zhao L."/>
            <person name="Shi B."/>
            <person name="Wen H."/>
            <person name="Lin R."/>
            <person name="Jones M.K."/>
            <person name="Brejova B."/>
            <person name="Vinar T."/>
            <person name="Zhao G."/>
            <person name="McManus D.P."/>
            <person name="Chen Z."/>
            <person name="Zhou Y."/>
            <person name="Wang S."/>
        </authorList>
    </citation>
    <scope>NUCLEOTIDE SEQUENCE [LARGE SCALE GENOMIC DNA]</scope>
</reference>
<dbReference type="KEGG" id="egl:EGR_10257"/>
<protein>
    <submittedName>
        <fullName evidence="1">Uncharacterized protein</fullName>
    </submittedName>
</protein>
<keyword evidence="2" id="KW-1185">Reference proteome</keyword>
<gene>
    <name evidence="1" type="ORF">EGR_10257</name>
</gene>
<evidence type="ECO:0000313" key="2">
    <source>
        <dbReference type="Proteomes" id="UP000019149"/>
    </source>
</evidence>